<dbReference type="GeneID" id="300082514"/>
<keyword evidence="3" id="KW-1185">Reference proteome</keyword>
<reference evidence="2" key="1">
    <citation type="submission" date="2022-06" db="EMBL/GenBank/DDBJ databases">
        <title>Complete genome of Pseudomonas hydrolytica DSWY01T.</title>
        <authorList>
            <person name="Jung J."/>
            <person name="Jeon C.O."/>
        </authorList>
    </citation>
    <scope>NUCLEOTIDE SEQUENCE</scope>
    <source>
        <strain evidence="2">DSWY01</strain>
    </source>
</reference>
<feature type="transmembrane region" description="Helical" evidence="1">
    <location>
        <begin position="6"/>
        <end position="22"/>
    </location>
</feature>
<protein>
    <submittedName>
        <fullName evidence="2">Uncharacterized protein</fullName>
    </submittedName>
</protein>
<sequence length="129" mass="14449">MIARITVAFILIVAIGGIYLNFTTPHAKEQLFDSDLWINLNGESMLSDPGCVRGGMALSLIRNDRLIGLHNTEVLALLGDTKDPNSSTEFRYSLGQCHWDWKHSSMVVRFNASDIVTDTFIEAEEFTEN</sequence>
<evidence type="ECO:0000313" key="3">
    <source>
        <dbReference type="Proteomes" id="UP001054897"/>
    </source>
</evidence>
<keyword evidence="1" id="KW-1133">Transmembrane helix</keyword>
<dbReference type="RefSeq" id="WP_129482048.1">
    <property type="nucleotide sequence ID" value="NZ_CP099397.1"/>
</dbReference>
<evidence type="ECO:0000313" key="2">
    <source>
        <dbReference type="EMBL" id="USR38182.1"/>
    </source>
</evidence>
<keyword evidence="1" id="KW-0472">Membrane</keyword>
<name>A0ABY5A2U8_9GAMM</name>
<dbReference type="Proteomes" id="UP001054897">
    <property type="component" value="Chromosome"/>
</dbReference>
<keyword evidence="1" id="KW-0812">Transmembrane</keyword>
<organism evidence="2 3">
    <name type="scientific">Ectopseudomonas hydrolytica</name>
    <dbReference type="NCBI Taxonomy" id="2493633"/>
    <lineage>
        <taxon>Bacteria</taxon>
        <taxon>Pseudomonadati</taxon>
        <taxon>Pseudomonadota</taxon>
        <taxon>Gammaproteobacteria</taxon>
        <taxon>Pseudomonadales</taxon>
        <taxon>Pseudomonadaceae</taxon>
        <taxon>Ectopseudomonas</taxon>
    </lineage>
</organism>
<gene>
    <name evidence="2" type="ORF">L1F06_016060</name>
</gene>
<accession>A0ABY5A2U8</accession>
<evidence type="ECO:0000256" key="1">
    <source>
        <dbReference type="SAM" id="Phobius"/>
    </source>
</evidence>
<proteinExistence type="predicted"/>
<dbReference type="EMBL" id="CP099397">
    <property type="protein sequence ID" value="USR38182.1"/>
    <property type="molecule type" value="Genomic_DNA"/>
</dbReference>